<dbReference type="PANTHER" id="PTHR43820">
    <property type="entry name" value="HIGH-AFFINITY BRANCHED-CHAIN AMINO ACID TRANSPORT ATP-BINDING PROTEIN LIVF"/>
    <property type="match status" value="1"/>
</dbReference>
<evidence type="ECO:0000256" key="5">
    <source>
        <dbReference type="ARBA" id="ARBA00022970"/>
    </source>
</evidence>
<dbReference type="EMBL" id="FNBL01000003">
    <property type="protein sequence ID" value="SDF30148.1"/>
    <property type="molecule type" value="Genomic_DNA"/>
</dbReference>
<dbReference type="CDD" id="cd03224">
    <property type="entry name" value="ABC_TM1139_LivF_branched"/>
    <property type="match status" value="1"/>
</dbReference>
<keyword evidence="2" id="KW-0813">Transport</keyword>
<evidence type="ECO:0000313" key="7">
    <source>
        <dbReference type="EMBL" id="SDF30148.1"/>
    </source>
</evidence>
<dbReference type="GO" id="GO:0016887">
    <property type="term" value="F:ATP hydrolysis activity"/>
    <property type="evidence" value="ECO:0007669"/>
    <property type="project" value="InterPro"/>
</dbReference>
<dbReference type="SMART" id="SM00382">
    <property type="entry name" value="AAA"/>
    <property type="match status" value="1"/>
</dbReference>
<sequence length="238" mass="25567">MSNILEIKNLSLKIGIQDILHDISVTVPEQGIVSVLGANGVGKTSLMRCISGIYHATGGEILLQGEDISKLKSHEIVERGIMQAPEGRQIFSNMTVLENLVIGAGPLGRQELDHVLALFPRLEERLKQQAGSMSGGEQQMLCIGRALMRKPKVLLLDEPSLGLAPRLVGFICELVSKIRAEGYAVLLVEQNVKAALRISDTASVIEHGKIVIEGDASALANDPRVAEAYLGGHVHETA</sequence>
<evidence type="ECO:0000256" key="2">
    <source>
        <dbReference type="ARBA" id="ARBA00022448"/>
    </source>
</evidence>
<dbReference type="InterPro" id="IPR003439">
    <property type="entry name" value="ABC_transporter-like_ATP-bd"/>
</dbReference>
<dbReference type="InterPro" id="IPR017871">
    <property type="entry name" value="ABC_transporter-like_CS"/>
</dbReference>
<organism evidence="7 8">
    <name type="scientific">Celeribacter baekdonensis</name>
    <dbReference type="NCBI Taxonomy" id="875171"/>
    <lineage>
        <taxon>Bacteria</taxon>
        <taxon>Pseudomonadati</taxon>
        <taxon>Pseudomonadota</taxon>
        <taxon>Alphaproteobacteria</taxon>
        <taxon>Rhodobacterales</taxon>
        <taxon>Roseobacteraceae</taxon>
        <taxon>Celeribacter</taxon>
    </lineage>
</organism>
<accession>A0A1G7JYS5</accession>
<keyword evidence="3" id="KW-0547">Nucleotide-binding</keyword>
<dbReference type="PANTHER" id="PTHR43820:SF4">
    <property type="entry name" value="HIGH-AFFINITY BRANCHED-CHAIN AMINO ACID TRANSPORT ATP-BINDING PROTEIN LIVF"/>
    <property type="match status" value="1"/>
</dbReference>
<dbReference type="InterPro" id="IPR003593">
    <property type="entry name" value="AAA+_ATPase"/>
</dbReference>
<dbReference type="OrthoDB" id="9806149at2"/>
<dbReference type="InterPro" id="IPR052156">
    <property type="entry name" value="BCAA_Transport_ATP-bd_LivF"/>
</dbReference>
<evidence type="ECO:0000256" key="4">
    <source>
        <dbReference type="ARBA" id="ARBA00022840"/>
    </source>
</evidence>
<feature type="domain" description="ABC transporter" evidence="6">
    <location>
        <begin position="5"/>
        <end position="232"/>
    </location>
</feature>
<proteinExistence type="inferred from homology"/>
<dbReference type="GO" id="GO:0015807">
    <property type="term" value="P:L-amino acid transport"/>
    <property type="evidence" value="ECO:0007669"/>
    <property type="project" value="TreeGrafter"/>
</dbReference>
<keyword evidence="5" id="KW-0029">Amino-acid transport</keyword>
<dbReference type="PROSITE" id="PS50893">
    <property type="entry name" value="ABC_TRANSPORTER_2"/>
    <property type="match status" value="1"/>
</dbReference>
<evidence type="ECO:0000256" key="1">
    <source>
        <dbReference type="ARBA" id="ARBA00005417"/>
    </source>
</evidence>
<dbReference type="PROSITE" id="PS00211">
    <property type="entry name" value="ABC_TRANSPORTER_1"/>
    <property type="match status" value="1"/>
</dbReference>
<dbReference type="Pfam" id="PF00005">
    <property type="entry name" value="ABC_tran"/>
    <property type="match status" value="1"/>
</dbReference>
<evidence type="ECO:0000259" key="6">
    <source>
        <dbReference type="PROSITE" id="PS50893"/>
    </source>
</evidence>
<gene>
    <name evidence="7" type="ORF">SAMN04488117_103263</name>
</gene>
<reference evidence="7 8" key="1">
    <citation type="submission" date="2016-10" db="EMBL/GenBank/DDBJ databases">
        <authorList>
            <person name="de Groot N.N."/>
        </authorList>
    </citation>
    <scope>NUCLEOTIDE SEQUENCE [LARGE SCALE GENOMIC DNA]</scope>
    <source>
        <strain evidence="7 8">DSM 27375</strain>
    </source>
</reference>
<dbReference type="Proteomes" id="UP000182284">
    <property type="component" value="Unassembled WGS sequence"/>
</dbReference>
<dbReference type="SUPFAM" id="SSF52540">
    <property type="entry name" value="P-loop containing nucleoside triphosphate hydrolases"/>
    <property type="match status" value="1"/>
</dbReference>
<dbReference type="InterPro" id="IPR027417">
    <property type="entry name" value="P-loop_NTPase"/>
</dbReference>
<keyword evidence="4 7" id="KW-0067">ATP-binding</keyword>
<comment type="similarity">
    <text evidence="1">Belongs to the ABC transporter superfamily.</text>
</comment>
<dbReference type="GO" id="GO:0015658">
    <property type="term" value="F:branched-chain amino acid transmembrane transporter activity"/>
    <property type="evidence" value="ECO:0007669"/>
    <property type="project" value="TreeGrafter"/>
</dbReference>
<evidence type="ECO:0000313" key="8">
    <source>
        <dbReference type="Proteomes" id="UP000182284"/>
    </source>
</evidence>
<dbReference type="RefSeq" id="WP_083351746.1">
    <property type="nucleotide sequence ID" value="NZ_FNBL01000003.1"/>
</dbReference>
<dbReference type="Gene3D" id="3.40.50.300">
    <property type="entry name" value="P-loop containing nucleotide triphosphate hydrolases"/>
    <property type="match status" value="1"/>
</dbReference>
<dbReference type="GO" id="GO:0005524">
    <property type="term" value="F:ATP binding"/>
    <property type="evidence" value="ECO:0007669"/>
    <property type="project" value="UniProtKB-KW"/>
</dbReference>
<evidence type="ECO:0000256" key="3">
    <source>
        <dbReference type="ARBA" id="ARBA00022741"/>
    </source>
</evidence>
<name>A0A1G7JYS5_9RHOB</name>
<protein>
    <submittedName>
        <fullName evidence="7">Branched-chain amino acid transport system ATP-binding protein</fullName>
    </submittedName>
</protein>
<dbReference type="AlphaFoldDB" id="A0A1G7JYS5"/>